<dbReference type="GO" id="GO:0044550">
    <property type="term" value="P:secondary metabolite biosynthetic process"/>
    <property type="evidence" value="ECO:0007669"/>
    <property type="project" value="TreeGrafter"/>
</dbReference>
<proteinExistence type="predicted"/>
<sequence>MTIGGPIRGVDAMILDSRLHSVPGQVVGELYVSGDGLARGYLGNPALTAARFVADPHGPEGARMYRTGDLVREDRSGALIYLGRADHQVKIRGFRIELGEIDAVLAAEASVHSAVSVVVGEGVDARIVAYVVPAHADFDAAALRRHAGISLPAHMIPSAVVVIGAVPTTPAGKLDRSALPAPNWESPSGRSPEGSDEIAICAAFAEVLDLADVDTYADSSFFELGGNSLMATRLVAAIKERTSMTVPVAWIFSDPTPEALARRLFELEATVVTSDADTSALAVVLPLRPEGRAEPLFCIHPAIGLAWCYGALDRYVDSSRPLYGLQSPVLTDSEFRAELIEDFAARYVEEIRGVQPHGPYHLLGWSIGGLIAHAAAVQLQAAGESVADLILLDSFVLEDPTMAGAQPSLAELIGGLGISVPDTGERDLTPEDAEALLREAIGDHPLVSSDRIERLFEEYSAGAELAHRYHPGKFVGDLLFFSAHADTFDPLRTASAWRPFVSGVIIDRPVPTSHAEMFTEAGLEAIGPVINLAVGTGRHAAPDVDAELDALIEIQDVRG</sequence>
<dbReference type="RefSeq" id="WP_263654429.1">
    <property type="nucleotide sequence ID" value="NZ_CP050124.1"/>
</dbReference>
<feature type="region of interest" description="Disordered" evidence="4">
    <location>
        <begin position="174"/>
        <end position="193"/>
    </location>
</feature>
<evidence type="ECO:0000313" key="6">
    <source>
        <dbReference type="EMBL" id="QIP40442.1"/>
    </source>
</evidence>
<evidence type="ECO:0000256" key="2">
    <source>
        <dbReference type="ARBA" id="ARBA00022450"/>
    </source>
</evidence>
<dbReference type="SUPFAM" id="SSF56801">
    <property type="entry name" value="Acetyl-CoA synthetase-like"/>
    <property type="match status" value="1"/>
</dbReference>
<dbReference type="InterPro" id="IPR020806">
    <property type="entry name" value="PKS_PP-bd"/>
</dbReference>
<dbReference type="GO" id="GO:0031177">
    <property type="term" value="F:phosphopantetheine binding"/>
    <property type="evidence" value="ECO:0007669"/>
    <property type="project" value="InterPro"/>
</dbReference>
<dbReference type="InterPro" id="IPR042099">
    <property type="entry name" value="ANL_N_sf"/>
</dbReference>
<dbReference type="InterPro" id="IPR006162">
    <property type="entry name" value="Ppantetheine_attach_site"/>
</dbReference>
<dbReference type="InterPro" id="IPR001031">
    <property type="entry name" value="Thioesterase"/>
</dbReference>
<dbReference type="InterPro" id="IPR009081">
    <property type="entry name" value="PP-bd_ACP"/>
</dbReference>
<reference evidence="6 7" key="1">
    <citation type="submission" date="2020-03" db="EMBL/GenBank/DDBJ databases">
        <title>Screen low temperature-resistant strains for efficient degradation of petroleum hydrocarbons under the low temperature.</title>
        <authorList>
            <person name="Wang Y."/>
            <person name="Chen J."/>
        </authorList>
    </citation>
    <scope>NUCLEOTIDE SEQUENCE [LARGE SCALE GENOMIC DNA]</scope>
    <source>
        <strain evidence="6 7">KB1</strain>
    </source>
</reference>
<dbReference type="SMART" id="SM00823">
    <property type="entry name" value="PKS_PP"/>
    <property type="match status" value="1"/>
</dbReference>
<accession>A0A6G9CUB2</accession>
<evidence type="ECO:0000256" key="1">
    <source>
        <dbReference type="ARBA" id="ARBA00001957"/>
    </source>
</evidence>
<protein>
    <recommendedName>
        <fullName evidence="5">Carrier domain-containing protein</fullName>
    </recommendedName>
</protein>
<organism evidence="6 7">
    <name type="scientific">Rhodococcus erythropolis</name>
    <name type="common">Arthrobacter picolinophilus</name>
    <dbReference type="NCBI Taxonomy" id="1833"/>
    <lineage>
        <taxon>Bacteria</taxon>
        <taxon>Bacillati</taxon>
        <taxon>Actinomycetota</taxon>
        <taxon>Actinomycetes</taxon>
        <taxon>Mycobacteriales</taxon>
        <taxon>Nocardiaceae</taxon>
        <taxon>Rhodococcus</taxon>
        <taxon>Rhodococcus erythropolis group</taxon>
    </lineage>
</organism>
<keyword evidence="3" id="KW-0597">Phosphoprotein</keyword>
<dbReference type="InterPro" id="IPR045851">
    <property type="entry name" value="AMP-bd_C_sf"/>
</dbReference>
<dbReference type="Pfam" id="PF13193">
    <property type="entry name" value="AMP-binding_C"/>
    <property type="match status" value="1"/>
</dbReference>
<dbReference type="Pfam" id="PF00975">
    <property type="entry name" value="Thioesterase"/>
    <property type="match status" value="1"/>
</dbReference>
<dbReference type="SUPFAM" id="SSF47336">
    <property type="entry name" value="ACP-like"/>
    <property type="match status" value="1"/>
</dbReference>
<dbReference type="InterPro" id="IPR036736">
    <property type="entry name" value="ACP-like_sf"/>
</dbReference>
<dbReference type="Gene3D" id="3.40.50.1820">
    <property type="entry name" value="alpha/beta hydrolase"/>
    <property type="match status" value="1"/>
</dbReference>
<comment type="cofactor">
    <cofactor evidence="1">
        <name>pantetheine 4'-phosphate</name>
        <dbReference type="ChEBI" id="CHEBI:47942"/>
    </cofactor>
</comment>
<dbReference type="Gene3D" id="3.40.50.12780">
    <property type="entry name" value="N-terminal domain of ligase-like"/>
    <property type="match status" value="1"/>
</dbReference>
<keyword evidence="2" id="KW-0596">Phosphopantetheine</keyword>
<dbReference type="EMBL" id="CP050124">
    <property type="protein sequence ID" value="QIP40442.1"/>
    <property type="molecule type" value="Genomic_DNA"/>
</dbReference>
<dbReference type="InterPro" id="IPR029058">
    <property type="entry name" value="AB_hydrolase_fold"/>
</dbReference>
<gene>
    <name evidence="6" type="ORF">G9444_3198</name>
</gene>
<name>A0A6G9CUB2_RHOER</name>
<dbReference type="InterPro" id="IPR025110">
    <property type="entry name" value="AMP-bd_C"/>
</dbReference>
<dbReference type="Gene3D" id="3.30.300.30">
    <property type="match status" value="1"/>
</dbReference>
<evidence type="ECO:0000313" key="7">
    <source>
        <dbReference type="Proteomes" id="UP000502345"/>
    </source>
</evidence>
<dbReference type="Pfam" id="PF00550">
    <property type="entry name" value="PP-binding"/>
    <property type="match status" value="1"/>
</dbReference>
<dbReference type="PROSITE" id="PS50075">
    <property type="entry name" value="CARRIER"/>
    <property type="match status" value="1"/>
</dbReference>
<dbReference type="SUPFAM" id="SSF53474">
    <property type="entry name" value="alpha/beta-Hydrolases"/>
    <property type="match status" value="1"/>
</dbReference>
<evidence type="ECO:0000259" key="5">
    <source>
        <dbReference type="PROSITE" id="PS50075"/>
    </source>
</evidence>
<dbReference type="Proteomes" id="UP000502345">
    <property type="component" value="Chromosome"/>
</dbReference>
<dbReference type="AlphaFoldDB" id="A0A6G9CUB2"/>
<feature type="domain" description="Carrier" evidence="5">
    <location>
        <begin position="191"/>
        <end position="268"/>
    </location>
</feature>
<evidence type="ECO:0000256" key="4">
    <source>
        <dbReference type="SAM" id="MobiDB-lite"/>
    </source>
</evidence>
<dbReference type="PANTHER" id="PTHR45527">
    <property type="entry name" value="NONRIBOSOMAL PEPTIDE SYNTHETASE"/>
    <property type="match status" value="1"/>
</dbReference>
<evidence type="ECO:0000256" key="3">
    <source>
        <dbReference type="ARBA" id="ARBA00022553"/>
    </source>
</evidence>
<dbReference type="GO" id="GO:0005737">
    <property type="term" value="C:cytoplasm"/>
    <property type="evidence" value="ECO:0007669"/>
    <property type="project" value="TreeGrafter"/>
</dbReference>
<dbReference type="GO" id="GO:0043041">
    <property type="term" value="P:amino acid activation for nonribosomal peptide biosynthetic process"/>
    <property type="evidence" value="ECO:0007669"/>
    <property type="project" value="TreeGrafter"/>
</dbReference>
<dbReference type="PANTHER" id="PTHR45527:SF1">
    <property type="entry name" value="FATTY ACID SYNTHASE"/>
    <property type="match status" value="1"/>
</dbReference>
<dbReference type="PROSITE" id="PS00012">
    <property type="entry name" value="PHOSPHOPANTETHEINE"/>
    <property type="match status" value="1"/>
</dbReference>